<gene>
    <name evidence="3" type="ORF">QBC37DRAFT_101922</name>
</gene>
<feature type="signal peptide" evidence="2">
    <location>
        <begin position="1"/>
        <end position="22"/>
    </location>
</feature>
<feature type="transmembrane region" description="Helical" evidence="1">
    <location>
        <begin position="185"/>
        <end position="207"/>
    </location>
</feature>
<evidence type="ECO:0000256" key="1">
    <source>
        <dbReference type="SAM" id="Phobius"/>
    </source>
</evidence>
<protein>
    <submittedName>
        <fullName evidence="3">Uncharacterized protein</fullName>
    </submittedName>
</protein>
<proteinExistence type="predicted"/>
<evidence type="ECO:0000313" key="3">
    <source>
        <dbReference type="EMBL" id="KAK4207189.1"/>
    </source>
</evidence>
<keyword evidence="2" id="KW-0732">Signal</keyword>
<keyword evidence="1" id="KW-1133">Transmembrane helix</keyword>
<dbReference type="Proteomes" id="UP001301769">
    <property type="component" value="Unassembled WGS sequence"/>
</dbReference>
<dbReference type="AlphaFoldDB" id="A0AAN7B1V5"/>
<reference evidence="3" key="2">
    <citation type="submission" date="2023-05" db="EMBL/GenBank/DDBJ databases">
        <authorList>
            <consortium name="Lawrence Berkeley National Laboratory"/>
            <person name="Steindorff A."/>
            <person name="Hensen N."/>
            <person name="Bonometti L."/>
            <person name="Westerberg I."/>
            <person name="Brannstrom I.O."/>
            <person name="Guillou S."/>
            <person name="Cros-Aarteil S."/>
            <person name="Calhoun S."/>
            <person name="Haridas S."/>
            <person name="Kuo A."/>
            <person name="Mondo S."/>
            <person name="Pangilinan J."/>
            <person name="Riley R."/>
            <person name="Labutti K."/>
            <person name="Andreopoulos B."/>
            <person name="Lipzen A."/>
            <person name="Chen C."/>
            <person name="Yanf M."/>
            <person name="Daum C."/>
            <person name="Ng V."/>
            <person name="Clum A."/>
            <person name="Ohm R."/>
            <person name="Martin F."/>
            <person name="Silar P."/>
            <person name="Natvig D."/>
            <person name="Lalanne C."/>
            <person name="Gautier V."/>
            <person name="Ament-Velasquez S.L."/>
            <person name="Kruys A."/>
            <person name="Hutchinson M.I."/>
            <person name="Powell A.J."/>
            <person name="Barry K."/>
            <person name="Miller A.N."/>
            <person name="Grigoriev I.V."/>
            <person name="Debuchy R."/>
            <person name="Gladieux P."/>
            <person name="Thoren M.H."/>
            <person name="Johannesson H."/>
        </authorList>
    </citation>
    <scope>NUCLEOTIDE SEQUENCE</scope>
    <source>
        <strain evidence="3">PSN293</strain>
    </source>
</reference>
<organism evidence="3 4">
    <name type="scientific">Rhypophila decipiens</name>
    <dbReference type="NCBI Taxonomy" id="261697"/>
    <lineage>
        <taxon>Eukaryota</taxon>
        <taxon>Fungi</taxon>
        <taxon>Dikarya</taxon>
        <taxon>Ascomycota</taxon>
        <taxon>Pezizomycotina</taxon>
        <taxon>Sordariomycetes</taxon>
        <taxon>Sordariomycetidae</taxon>
        <taxon>Sordariales</taxon>
        <taxon>Naviculisporaceae</taxon>
        <taxon>Rhypophila</taxon>
    </lineage>
</organism>
<feature type="chain" id="PRO_5042884998" evidence="2">
    <location>
        <begin position="23"/>
        <end position="274"/>
    </location>
</feature>
<reference evidence="3" key="1">
    <citation type="journal article" date="2023" name="Mol. Phylogenet. Evol.">
        <title>Genome-scale phylogeny and comparative genomics of the fungal order Sordariales.</title>
        <authorList>
            <person name="Hensen N."/>
            <person name="Bonometti L."/>
            <person name="Westerberg I."/>
            <person name="Brannstrom I.O."/>
            <person name="Guillou S."/>
            <person name="Cros-Aarteil S."/>
            <person name="Calhoun S."/>
            <person name="Haridas S."/>
            <person name="Kuo A."/>
            <person name="Mondo S."/>
            <person name="Pangilinan J."/>
            <person name="Riley R."/>
            <person name="LaButti K."/>
            <person name="Andreopoulos B."/>
            <person name="Lipzen A."/>
            <person name="Chen C."/>
            <person name="Yan M."/>
            <person name="Daum C."/>
            <person name="Ng V."/>
            <person name="Clum A."/>
            <person name="Steindorff A."/>
            <person name="Ohm R.A."/>
            <person name="Martin F."/>
            <person name="Silar P."/>
            <person name="Natvig D.O."/>
            <person name="Lalanne C."/>
            <person name="Gautier V."/>
            <person name="Ament-Velasquez S.L."/>
            <person name="Kruys A."/>
            <person name="Hutchinson M.I."/>
            <person name="Powell A.J."/>
            <person name="Barry K."/>
            <person name="Miller A.N."/>
            <person name="Grigoriev I.V."/>
            <person name="Debuchy R."/>
            <person name="Gladieux P."/>
            <person name="Hiltunen Thoren M."/>
            <person name="Johannesson H."/>
        </authorList>
    </citation>
    <scope>NUCLEOTIDE SEQUENCE</scope>
    <source>
        <strain evidence="3">PSN293</strain>
    </source>
</reference>
<accession>A0AAN7B1V5</accession>
<sequence>MSSGIFRTSFLSAMIFHSSALANSPARLNGRELASRAAACGKAGYFACGNDDGGGCCPIGYLCGPTDCFPSNETTIATEPMSTCSGYDGFFACPQSLGDGCCPGGYVCDSVVECRLTLKLSVASTVITVTDVDAGGVPLTTQQYTLSSVIGDGVTAVGRVGLSTPTTNSESSSSSAQRNLSTGQIVGIAWGIVGFLAITGLAGFFILRRRRRLKQKDGKGDGIGTENEAHRKPELEAKGIAWVELQSKTDAAELPVPEVRHELQVAHEVHELDS</sequence>
<evidence type="ECO:0000313" key="4">
    <source>
        <dbReference type="Proteomes" id="UP001301769"/>
    </source>
</evidence>
<keyword evidence="4" id="KW-1185">Reference proteome</keyword>
<comment type="caution">
    <text evidence="3">The sequence shown here is derived from an EMBL/GenBank/DDBJ whole genome shotgun (WGS) entry which is preliminary data.</text>
</comment>
<dbReference type="NCBIfam" id="TIGR01167">
    <property type="entry name" value="LPXTG_anchor"/>
    <property type="match status" value="1"/>
</dbReference>
<keyword evidence="1" id="KW-0472">Membrane</keyword>
<evidence type="ECO:0000256" key="2">
    <source>
        <dbReference type="SAM" id="SignalP"/>
    </source>
</evidence>
<dbReference type="EMBL" id="MU858314">
    <property type="protein sequence ID" value="KAK4207189.1"/>
    <property type="molecule type" value="Genomic_DNA"/>
</dbReference>
<name>A0AAN7B1V5_9PEZI</name>
<keyword evidence="1" id="KW-0812">Transmembrane</keyword>